<dbReference type="Gene3D" id="3.60.110.10">
    <property type="entry name" value="Carbon-nitrogen hydrolase"/>
    <property type="match status" value="1"/>
</dbReference>
<dbReference type="Proteomes" id="UP001243846">
    <property type="component" value="Unassembled WGS sequence"/>
</dbReference>
<dbReference type="CDD" id="cd07572">
    <property type="entry name" value="nit"/>
    <property type="match status" value="1"/>
</dbReference>
<evidence type="ECO:0000256" key="1">
    <source>
        <dbReference type="ARBA" id="ARBA00010613"/>
    </source>
</evidence>
<name>A0ABT8D914_9RHOB</name>
<feature type="domain" description="CN hydrolase" evidence="3">
    <location>
        <begin position="7"/>
        <end position="272"/>
    </location>
</feature>
<dbReference type="InterPro" id="IPR045254">
    <property type="entry name" value="Nit1/2_C-N_Hydrolase"/>
</dbReference>
<dbReference type="InterPro" id="IPR036526">
    <property type="entry name" value="C-N_Hydrolase_sf"/>
</dbReference>
<evidence type="ECO:0000313" key="4">
    <source>
        <dbReference type="EMBL" id="MDN3713269.1"/>
    </source>
</evidence>
<reference evidence="5" key="1">
    <citation type="journal article" date="2019" name="Int. J. Syst. Evol. Microbiol.">
        <title>The Global Catalogue of Microorganisms (GCM) 10K type strain sequencing project: providing services to taxonomists for standard genome sequencing and annotation.</title>
        <authorList>
            <consortium name="The Broad Institute Genomics Platform"/>
            <consortium name="The Broad Institute Genome Sequencing Center for Infectious Disease"/>
            <person name="Wu L."/>
            <person name="Ma J."/>
        </authorList>
    </citation>
    <scope>NUCLEOTIDE SEQUENCE [LARGE SCALE GENOMIC DNA]</scope>
    <source>
        <strain evidence="5">CECT 8482</strain>
    </source>
</reference>
<evidence type="ECO:0000313" key="5">
    <source>
        <dbReference type="Proteomes" id="UP001243846"/>
    </source>
</evidence>
<dbReference type="SUPFAM" id="SSF56317">
    <property type="entry name" value="Carbon-nitrogen hydrolase"/>
    <property type="match status" value="1"/>
</dbReference>
<evidence type="ECO:0000256" key="2">
    <source>
        <dbReference type="ARBA" id="ARBA00022801"/>
    </source>
</evidence>
<protein>
    <submittedName>
        <fullName evidence="4">Carbon-nitrogen hydrolase family protein</fullName>
    </submittedName>
</protein>
<keyword evidence="5" id="KW-1185">Reference proteome</keyword>
<organism evidence="4 5">
    <name type="scientific">Paracoccus cavernae</name>
    <dbReference type="NCBI Taxonomy" id="1571207"/>
    <lineage>
        <taxon>Bacteria</taxon>
        <taxon>Pseudomonadati</taxon>
        <taxon>Pseudomonadota</taxon>
        <taxon>Alphaproteobacteria</taxon>
        <taxon>Rhodobacterales</taxon>
        <taxon>Paracoccaceae</taxon>
        <taxon>Paracoccus</taxon>
    </lineage>
</organism>
<dbReference type="PANTHER" id="PTHR23088:SF27">
    <property type="entry name" value="DEAMINATED GLUTATHIONE AMIDASE"/>
    <property type="match status" value="1"/>
</dbReference>
<dbReference type="RefSeq" id="WP_377684913.1">
    <property type="nucleotide sequence ID" value="NZ_JBHMDZ010000006.1"/>
</dbReference>
<gene>
    <name evidence="4" type="ORF">QWZ10_18865</name>
</gene>
<sequence>MAAEKEWKVGLVQLSVGDDPQANLPVTASLIREAAAQGARYVLTPECTNFLSPDRDWKARIMHPEAQDPTLAALRDLARELGIWLHLGSLLLRPDDPAEPRDLNRSLMIGPDGAIVARYDKIHMFDVTISETESYRESASYRPGARAVVVTDPARGLAPLGMTICYDIRFPALYRRLAKAGARVLAVPAAFNDTTGAAHWEVLLRARAIENGSFVLAAAQCGLHVASHTPNARARRSWGHSMAVAPWGEILADAGEEPYATVLPLDLGAVDRARSRVPSLTHDRDFTGP</sequence>
<accession>A0ABT8D914</accession>
<keyword evidence="2 4" id="KW-0378">Hydrolase</keyword>
<proteinExistence type="inferred from homology"/>
<dbReference type="PANTHER" id="PTHR23088">
    <property type="entry name" value="NITRILASE-RELATED"/>
    <property type="match status" value="1"/>
</dbReference>
<comment type="caution">
    <text evidence="4">The sequence shown here is derived from an EMBL/GenBank/DDBJ whole genome shotgun (WGS) entry which is preliminary data.</text>
</comment>
<comment type="similarity">
    <text evidence="1">Belongs to the carbon-nitrogen hydrolase superfamily. NIT1/NIT2 family.</text>
</comment>
<dbReference type="InterPro" id="IPR001110">
    <property type="entry name" value="UPF0012_CS"/>
</dbReference>
<evidence type="ECO:0000259" key="3">
    <source>
        <dbReference type="PROSITE" id="PS50263"/>
    </source>
</evidence>
<dbReference type="PROSITE" id="PS50263">
    <property type="entry name" value="CN_HYDROLASE"/>
    <property type="match status" value="1"/>
</dbReference>
<dbReference type="EMBL" id="JAUFRC010000001">
    <property type="protein sequence ID" value="MDN3713269.1"/>
    <property type="molecule type" value="Genomic_DNA"/>
</dbReference>
<dbReference type="InterPro" id="IPR003010">
    <property type="entry name" value="C-N_Hydrolase"/>
</dbReference>
<dbReference type="Pfam" id="PF00795">
    <property type="entry name" value="CN_hydrolase"/>
    <property type="match status" value="1"/>
</dbReference>
<dbReference type="GO" id="GO:0016787">
    <property type="term" value="F:hydrolase activity"/>
    <property type="evidence" value="ECO:0007669"/>
    <property type="project" value="UniProtKB-KW"/>
</dbReference>
<dbReference type="PROSITE" id="PS01227">
    <property type="entry name" value="UPF0012"/>
    <property type="match status" value="1"/>
</dbReference>